<keyword evidence="3" id="KW-0808">Transferase</keyword>
<evidence type="ECO:0000256" key="1">
    <source>
        <dbReference type="ARBA" id="ARBA00004323"/>
    </source>
</evidence>
<dbReference type="EMBL" id="JAMRDG010000001">
    <property type="protein sequence ID" value="KAJ3706684.1"/>
    <property type="molecule type" value="Genomic_DNA"/>
</dbReference>
<dbReference type="AlphaFoldDB" id="A0AAD5ZZ12"/>
<keyword evidence="8" id="KW-1185">Reference proteome</keyword>
<keyword evidence="3" id="KW-0328">Glycosyltransferase</keyword>
<keyword evidence="4" id="KW-0735">Signal-anchor</keyword>
<organism evidence="7 8">
    <name type="scientific">Rhynchospora tenuis</name>
    <dbReference type="NCBI Taxonomy" id="198213"/>
    <lineage>
        <taxon>Eukaryota</taxon>
        <taxon>Viridiplantae</taxon>
        <taxon>Streptophyta</taxon>
        <taxon>Embryophyta</taxon>
        <taxon>Tracheophyta</taxon>
        <taxon>Spermatophyta</taxon>
        <taxon>Magnoliopsida</taxon>
        <taxon>Liliopsida</taxon>
        <taxon>Poales</taxon>
        <taxon>Cyperaceae</taxon>
        <taxon>Cyperoideae</taxon>
        <taxon>Rhynchosporeae</taxon>
        <taxon>Rhynchospora</taxon>
    </lineage>
</organism>
<evidence type="ECO:0000313" key="7">
    <source>
        <dbReference type="EMBL" id="KAJ3706684.1"/>
    </source>
</evidence>
<comment type="similarity">
    <text evidence="2">Belongs to the glycosyltransferase 47 family.</text>
</comment>
<comment type="subcellular location">
    <subcellularLocation>
        <location evidence="1">Golgi apparatus membrane</location>
        <topology evidence="1">Single-pass type II membrane protein</topology>
    </subcellularLocation>
</comment>
<dbReference type="GO" id="GO:0008378">
    <property type="term" value="F:galactosyltransferase activity"/>
    <property type="evidence" value="ECO:0007669"/>
    <property type="project" value="TreeGrafter"/>
</dbReference>
<dbReference type="PANTHER" id="PTHR11062:SF214">
    <property type="entry name" value="XYLOGLUCAN GALACTOSYLTRANSFERASE XLT2"/>
    <property type="match status" value="1"/>
</dbReference>
<gene>
    <name evidence="7" type="ORF">LUZ61_010389</name>
</gene>
<accession>A0AAD5ZZ12</accession>
<dbReference type="InterPro" id="IPR040911">
    <property type="entry name" value="Exostosin_GT47"/>
</dbReference>
<sequence length="473" mass="54669">MPQKGEMHLLLKNSKDMHQFPILKSTKPQTLHRGILFISFLSIQLILFLYSRPIQLFKHSASPCDAGLVYVYNLPPAFNRDLIAACEKINPWPSRCPSLSSPAGLGLPVIDSDRNYTDLMPANLLQSWFSTDQFALELIFHNRMLNHQCRTLNPSKAAAFYIPFYVGLALEPHLWSPNATSYDRDRDGLSLLQWLQIQSPYQKSHGWDHFITLGRITWDFRRSHQSDWGSSFLYMTEMGNITRLLIERDPWDEKDMAVPYPTGFHPRSLADVQEWQQFVLNRKRKTLFSYVGAPRSVFKNDFRGLLLNECVQAGSKCRSVDCSAGKCINSSAETMELFLDSEFCLQPRGDSFTRRSLFDCMVAGSIPVLFWKRSAYMQYKLYLPGYGDEPEWSVFIDRRDMRERNVSVRSVLEGIGEHKIRELRERVVNLIPRLVYAAESLGEGMDDAFNIALKGVLRQFKDRRRREKVAITK</sequence>
<evidence type="ECO:0000256" key="3">
    <source>
        <dbReference type="ARBA" id="ARBA00022676"/>
    </source>
</evidence>
<comment type="caution">
    <text evidence="7">The sequence shown here is derived from an EMBL/GenBank/DDBJ whole genome shotgun (WGS) entry which is preliminary data.</text>
</comment>
<proteinExistence type="inferred from homology"/>
<evidence type="ECO:0000256" key="4">
    <source>
        <dbReference type="ARBA" id="ARBA00022968"/>
    </source>
</evidence>
<protein>
    <recommendedName>
        <fullName evidence="6">Exostosin GT47 domain-containing protein</fullName>
    </recommendedName>
</protein>
<evidence type="ECO:0000259" key="6">
    <source>
        <dbReference type="Pfam" id="PF03016"/>
    </source>
</evidence>
<dbReference type="PANTHER" id="PTHR11062">
    <property type="entry name" value="EXOSTOSIN HEPARAN SULFATE GLYCOSYLTRANSFERASE -RELATED"/>
    <property type="match status" value="1"/>
</dbReference>
<keyword evidence="4" id="KW-0812">Transmembrane</keyword>
<evidence type="ECO:0000256" key="2">
    <source>
        <dbReference type="ARBA" id="ARBA00010271"/>
    </source>
</evidence>
<feature type="domain" description="Exostosin GT47" evidence="6">
    <location>
        <begin position="65"/>
        <end position="408"/>
    </location>
</feature>
<dbReference type="GO" id="GO:0000139">
    <property type="term" value="C:Golgi membrane"/>
    <property type="evidence" value="ECO:0007669"/>
    <property type="project" value="UniProtKB-SubCell"/>
</dbReference>
<evidence type="ECO:0000313" key="8">
    <source>
        <dbReference type="Proteomes" id="UP001210211"/>
    </source>
</evidence>
<name>A0AAD5ZZ12_9POAL</name>
<reference evidence="7 8" key="1">
    <citation type="journal article" date="2022" name="Cell">
        <title>Repeat-based holocentromeres influence genome architecture and karyotype evolution.</title>
        <authorList>
            <person name="Hofstatter P.G."/>
            <person name="Thangavel G."/>
            <person name="Lux T."/>
            <person name="Neumann P."/>
            <person name="Vondrak T."/>
            <person name="Novak P."/>
            <person name="Zhang M."/>
            <person name="Costa L."/>
            <person name="Castellani M."/>
            <person name="Scott A."/>
            <person name="Toegelov H."/>
            <person name="Fuchs J."/>
            <person name="Mata-Sucre Y."/>
            <person name="Dias Y."/>
            <person name="Vanzela A.L.L."/>
            <person name="Huettel B."/>
            <person name="Almeida C.C.S."/>
            <person name="Simkova H."/>
            <person name="Souza G."/>
            <person name="Pedrosa-Harand A."/>
            <person name="Macas J."/>
            <person name="Mayer K.F.X."/>
            <person name="Houben A."/>
            <person name="Marques A."/>
        </authorList>
    </citation>
    <scope>NUCLEOTIDE SEQUENCE [LARGE SCALE GENOMIC DNA]</scope>
    <source>
        <strain evidence="7">RhyTen1mFocal</strain>
    </source>
</reference>
<dbReference type="Proteomes" id="UP001210211">
    <property type="component" value="Unassembled WGS sequence"/>
</dbReference>
<dbReference type="GO" id="GO:0009969">
    <property type="term" value="P:xyloglucan biosynthetic process"/>
    <property type="evidence" value="ECO:0007669"/>
    <property type="project" value="TreeGrafter"/>
</dbReference>
<dbReference type="Pfam" id="PF03016">
    <property type="entry name" value="Exostosin_GT47"/>
    <property type="match status" value="1"/>
</dbReference>
<dbReference type="InterPro" id="IPR004263">
    <property type="entry name" value="Exostosin"/>
</dbReference>
<evidence type="ECO:0000256" key="5">
    <source>
        <dbReference type="ARBA" id="ARBA00023034"/>
    </source>
</evidence>
<keyword evidence="5" id="KW-0333">Golgi apparatus</keyword>